<reference evidence="3 4" key="1">
    <citation type="journal article" date="2013" name="PLoS Genet.">
        <title>Comparative genome structure, secondary metabolite, and effector coding capacity across Cochliobolus pathogens.</title>
        <authorList>
            <person name="Condon B.J."/>
            <person name="Leng Y."/>
            <person name="Wu D."/>
            <person name="Bushley K.E."/>
            <person name="Ohm R.A."/>
            <person name="Otillar R."/>
            <person name="Martin J."/>
            <person name="Schackwitz W."/>
            <person name="Grimwood J."/>
            <person name="MohdZainudin N."/>
            <person name="Xue C."/>
            <person name="Wang R."/>
            <person name="Manning V.A."/>
            <person name="Dhillon B."/>
            <person name="Tu Z.J."/>
            <person name="Steffenson B.J."/>
            <person name="Salamov A."/>
            <person name="Sun H."/>
            <person name="Lowry S."/>
            <person name="LaButti K."/>
            <person name="Han J."/>
            <person name="Copeland A."/>
            <person name="Lindquist E."/>
            <person name="Barry K."/>
            <person name="Schmutz J."/>
            <person name="Baker S.E."/>
            <person name="Ciuffetti L.M."/>
            <person name="Grigoriev I.V."/>
            <person name="Zhong S."/>
            <person name="Turgeon B.G."/>
        </authorList>
    </citation>
    <scope>NUCLEOTIDE SEQUENCE [LARGE SCALE GENOMIC DNA]</scope>
    <source>
        <strain evidence="3 4">ATCC 44560</strain>
    </source>
</reference>
<feature type="compositionally biased region" description="Basic and acidic residues" evidence="1">
    <location>
        <begin position="71"/>
        <end position="90"/>
    </location>
</feature>
<evidence type="ECO:0000313" key="3">
    <source>
        <dbReference type="EMBL" id="EUC46013.1"/>
    </source>
</evidence>
<accession>W6Z896</accession>
<dbReference type="AlphaFoldDB" id="W6Z896"/>
<evidence type="ECO:0000256" key="2">
    <source>
        <dbReference type="SAM" id="SignalP"/>
    </source>
</evidence>
<proteinExistence type="predicted"/>
<dbReference type="EMBL" id="KI963973">
    <property type="protein sequence ID" value="EUC46013.1"/>
    <property type="molecule type" value="Genomic_DNA"/>
</dbReference>
<keyword evidence="4" id="KW-1185">Reference proteome</keyword>
<dbReference type="Proteomes" id="UP000054032">
    <property type="component" value="Unassembled WGS sequence"/>
</dbReference>
<feature type="chain" id="PRO_5004889796" description="Secreted protein" evidence="2">
    <location>
        <begin position="22"/>
        <end position="105"/>
    </location>
</feature>
<protein>
    <recommendedName>
        <fullName evidence="5">Secreted protein</fullName>
    </recommendedName>
</protein>
<dbReference type="RefSeq" id="XP_007687463.1">
    <property type="nucleotide sequence ID" value="XM_007689273.1"/>
</dbReference>
<gene>
    <name evidence="3" type="ORF">COCMIDRAFT_25889</name>
</gene>
<sequence length="105" mass="12231">MHPSALVFLFSGSLFLSLLFDQYPCRTSDERVYFTGLLPSGTYANPFAWIGPLRRNEKFRTFVSFIPQKPQESRAQSKENRVKEKEERKQNLVKPALNTDRPYSN</sequence>
<dbReference type="KEGG" id="bor:COCMIDRAFT_25889"/>
<evidence type="ECO:0000313" key="4">
    <source>
        <dbReference type="Proteomes" id="UP000054032"/>
    </source>
</evidence>
<name>W6Z896_COCMI</name>
<feature type="region of interest" description="Disordered" evidence="1">
    <location>
        <begin position="69"/>
        <end position="105"/>
    </location>
</feature>
<dbReference type="HOGENOM" id="CLU_2236113_0_0_1"/>
<evidence type="ECO:0000256" key="1">
    <source>
        <dbReference type="SAM" id="MobiDB-lite"/>
    </source>
</evidence>
<dbReference type="GeneID" id="19120843"/>
<evidence type="ECO:0008006" key="5">
    <source>
        <dbReference type="Google" id="ProtNLM"/>
    </source>
</evidence>
<organism evidence="3 4">
    <name type="scientific">Bipolaris oryzae ATCC 44560</name>
    <dbReference type="NCBI Taxonomy" id="930090"/>
    <lineage>
        <taxon>Eukaryota</taxon>
        <taxon>Fungi</taxon>
        <taxon>Dikarya</taxon>
        <taxon>Ascomycota</taxon>
        <taxon>Pezizomycotina</taxon>
        <taxon>Dothideomycetes</taxon>
        <taxon>Pleosporomycetidae</taxon>
        <taxon>Pleosporales</taxon>
        <taxon>Pleosporineae</taxon>
        <taxon>Pleosporaceae</taxon>
        <taxon>Bipolaris</taxon>
    </lineage>
</organism>
<feature type="signal peptide" evidence="2">
    <location>
        <begin position="1"/>
        <end position="21"/>
    </location>
</feature>
<keyword evidence="2" id="KW-0732">Signal</keyword>